<evidence type="ECO:0000256" key="1">
    <source>
        <dbReference type="SAM" id="Phobius"/>
    </source>
</evidence>
<proteinExistence type="predicted"/>
<dbReference type="PATRIC" id="fig|1216932.3.peg.2041"/>
<protein>
    <submittedName>
        <fullName evidence="3">Formiminotransferase-cyclodeaminase</fullName>
    </submittedName>
</protein>
<keyword evidence="1" id="KW-0812">Transmembrane</keyword>
<evidence type="ECO:0000259" key="2">
    <source>
        <dbReference type="Pfam" id="PF04961"/>
    </source>
</evidence>
<dbReference type="OrthoDB" id="7959174at2"/>
<keyword evidence="1" id="KW-1133">Transmembrane helix</keyword>
<dbReference type="Pfam" id="PF04961">
    <property type="entry name" value="FTCD_C"/>
    <property type="match status" value="1"/>
</dbReference>
<sequence length="214" mass="23573">MKNVKIGDFIEDLYSDKPAPGGGGAAALAGALSAALCGMVYNLSVHKKFFEEYDEDIKSQFFNGLEKLDKLKDKMVDYIAKDAEAFNGLMDTFKLPKDTEEEKQARTAAIQQAYKNSLSSPLAMTEEALEVYELLIVGANYGNPNLVSDISVGALMLNSTIRSGIVNVNVNLTGIKDLDYKASIETKCDEILKVNEENTKKVEEICMKKLGFKY</sequence>
<reference evidence="3 4" key="1">
    <citation type="submission" date="2013-11" db="EMBL/GenBank/DDBJ databases">
        <title>Complete genome sequence of Clostridum sp. M2/40.</title>
        <authorList>
            <person name="Wibberg D."/>
            <person name="Puehler A."/>
            <person name="Schlueter A."/>
        </authorList>
    </citation>
    <scope>NUCLEOTIDE SEQUENCE [LARGE SCALE GENOMIC DNA]</scope>
    <source>
        <strain evidence="4">M2/40</strain>
    </source>
</reference>
<dbReference type="HOGENOM" id="CLU_088419_0_1_9"/>
<accession>W6RXM1</accession>
<evidence type="ECO:0000313" key="3">
    <source>
        <dbReference type="EMBL" id="CDM69198.1"/>
    </source>
</evidence>
<dbReference type="InterPro" id="IPR007044">
    <property type="entry name" value="Cyclodeamin/CycHdrlase"/>
</dbReference>
<evidence type="ECO:0000313" key="4">
    <source>
        <dbReference type="Proteomes" id="UP000019426"/>
    </source>
</evidence>
<dbReference type="RefSeq" id="WP_044038936.1">
    <property type="nucleotide sequence ID" value="NZ_HG917868.1"/>
</dbReference>
<keyword evidence="1" id="KW-0472">Membrane</keyword>
<dbReference type="STRING" id="1216932.CM240_2040"/>
<dbReference type="SUPFAM" id="SSF101262">
    <property type="entry name" value="Methenyltetrahydrofolate cyclohydrolase-like"/>
    <property type="match status" value="1"/>
</dbReference>
<dbReference type="eggNOG" id="COG3404">
    <property type="taxonomic scope" value="Bacteria"/>
</dbReference>
<dbReference type="KEGG" id="clt:CM240_2040"/>
<name>W6RXM1_9CLOT</name>
<feature type="transmembrane region" description="Helical" evidence="1">
    <location>
        <begin position="23"/>
        <end position="43"/>
    </location>
</feature>
<dbReference type="AlphaFoldDB" id="W6RXM1"/>
<dbReference type="EMBL" id="HG917868">
    <property type="protein sequence ID" value="CDM69198.1"/>
    <property type="molecule type" value="Genomic_DNA"/>
</dbReference>
<organism evidence="3 4">
    <name type="scientific">Clostridium bornimense</name>
    <dbReference type="NCBI Taxonomy" id="1216932"/>
    <lineage>
        <taxon>Bacteria</taxon>
        <taxon>Bacillati</taxon>
        <taxon>Bacillota</taxon>
        <taxon>Clostridia</taxon>
        <taxon>Eubacteriales</taxon>
        <taxon>Clostridiaceae</taxon>
        <taxon>Clostridium</taxon>
    </lineage>
</organism>
<keyword evidence="3" id="KW-0808">Transferase</keyword>
<dbReference type="GO" id="GO:0016740">
    <property type="term" value="F:transferase activity"/>
    <property type="evidence" value="ECO:0007669"/>
    <property type="project" value="UniProtKB-KW"/>
</dbReference>
<feature type="domain" description="Cyclodeaminase/cyclohydrolase" evidence="2">
    <location>
        <begin position="6"/>
        <end position="189"/>
    </location>
</feature>
<dbReference type="InterPro" id="IPR036178">
    <property type="entry name" value="Formintransfe-cycloase-like_sf"/>
</dbReference>
<dbReference type="Proteomes" id="UP000019426">
    <property type="component" value="Chromosome M2/40_rep1"/>
</dbReference>
<keyword evidence="4" id="KW-1185">Reference proteome</keyword>
<dbReference type="Gene3D" id="1.20.120.680">
    <property type="entry name" value="Formiminotetrahydrofolate cyclodeaminase monomer, up-and-down helical bundle"/>
    <property type="match status" value="1"/>
</dbReference>
<gene>
    <name evidence="3" type="ORF">CM240_2040</name>
</gene>